<dbReference type="Gene3D" id="3.40.720.10">
    <property type="entry name" value="Alkaline Phosphatase, subunit A"/>
    <property type="match status" value="1"/>
</dbReference>
<evidence type="ECO:0008006" key="4">
    <source>
        <dbReference type="Google" id="ProtNLM"/>
    </source>
</evidence>
<organism evidence="2 3">
    <name type="scientific">Drosophila kikkawai</name>
    <name type="common">Fruit fly</name>
    <dbReference type="NCBI Taxonomy" id="30033"/>
    <lineage>
        <taxon>Eukaryota</taxon>
        <taxon>Metazoa</taxon>
        <taxon>Ecdysozoa</taxon>
        <taxon>Arthropoda</taxon>
        <taxon>Hexapoda</taxon>
        <taxon>Insecta</taxon>
        <taxon>Pterygota</taxon>
        <taxon>Neoptera</taxon>
        <taxon>Endopterygota</taxon>
        <taxon>Diptera</taxon>
        <taxon>Brachycera</taxon>
        <taxon>Muscomorpha</taxon>
        <taxon>Ephydroidea</taxon>
        <taxon>Drosophilidae</taxon>
        <taxon>Drosophila</taxon>
        <taxon>Sophophora</taxon>
    </lineage>
</organism>
<reference evidence="3" key="2">
    <citation type="submission" date="2025-08" db="UniProtKB">
        <authorList>
            <consortium name="RefSeq"/>
        </authorList>
    </citation>
    <scope>IDENTIFICATION</scope>
    <source>
        <strain evidence="3">14028-0561.14</strain>
        <tissue evidence="3">Whole fly</tissue>
    </source>
</reference>
<dbReference type="InterPro" id="IPR017850">
    <property type="entry name" value="Alkaline_phosphatase_core_sf"/>
</dbReference>
<sequence>MVRLLTISCKIYFLGCAVLSLVILWHVLSSKEMENLTNGMNETHNKVDRFYVNSAKCQVPYVEPFNAEVMKVYKPMPFIPCTNKSDLITVHYDRMYNQYVLHVNKEVVHEEVGQGDIACFYQKIIYGRKADVFDSIGSKTQFYQSFLVPVDIEGMLVECRTANEQRVLQKDAFVLVQYQKKPKEQPRKSVPDRQASVIMYGIDTVSRTNLRRTMPMVHEFLKSPGWYEMMGYNKVADNSFPNIFAMLTGYSPETAKAQVCDTDIDGCLDKIPFIWKEMREAGYLTAYAEDEEIANTFTYMKPGFSVKPTDYYFRPFLVALENHTEVKYCEGCLMKYCLGRRLANSYIYDYCRQFMQRFVAERPVWGMFWSNHFSHDNVFMLSAMEHKVLTDLLNFERDGAFEHTIMIFFSDHGARFGPLMHMKEAFLEERLPIMFIYLPPWFREKYPMYVRALELNQHRLSSNFDLYSTLKHILKIDGKADGWSYDCPQCQSLLLPLPENRNCSQAGITEPYCTCHKYEEVRETDWTRRMAIHVVERINQYLWQHNMQERCSNLTLRVVNATEQRVDNLDGDTNLTGGLRHYHTKFQVHQNLGEFFATTLYDRETEALELNVELISRTNMYGNDSECVRNKIVKLYCICLEKLWT</sequence>
<dbReference type="CDD" id="cd16021">
    <property type="entry name" value="ALP_like"/>
    <property type="match status" value="1"/>
</dbReference>
<dbReference type="GO" id="GO:0005615">
    <property type="term" value="C:extracellular space"/>
    <property type="evidence" value="ECO:0007669"/>
    <property type="project" value="TreeGrafter"/>
</dbReference>
<feature type="transmembrane region" description="Helical" evidence="1">
    <location>
        <begin position="12"/>
        <end position="28"/>
    </location>
</feature>
<evidence type="ECO:0000256" key="1">
    <source>
        <dbReference type="SAM" id="Phobius"/>
    </source>
</evidence>
<dbReference type="Proteomes" id="UP001652661">
    <property type="component" value="Chromosome 2L"/>
</dbReference>
<keyword evidence="1" id="KW-1133">Transmembrane helix</keyword>
<dbReference type="SUPFAM" id="SSF53649">
    <property type="entry name" value="Alkaline phosphatase-like"/>
    <property type="match status" value="1"/>
</dbReference>
<gene>
    <name evidence="3" type="primary">LOC108082696</name>
</gene>
<accession>A0A6P4JDY3</accession>
<dbReference type="GeneID" id="108082696"/>
<dbReference type="PANTHER" id="PTHR10974:SF9">
    <property type="entry name" value="DUF229 DOMAIN CONTAINING PROTEIN-RELATED"/>
    <property type="match status" value="1"/>
</dbReference>
<name>A0A6P4JDY3_DROKI</name>
<dbReference type="OrthoDB" id="413313at2759"/>
<evidence type="ECO:0000313" key="3">
    <source>
        <dbReference type="RefSeq" id="XP_017033691.2"/>
    </source>
</evidence>
<keyword evidence="2" id="KW-1185">Reference proteome</keyword>
<proteinExistence type="predicted"/>
<dbReference type="InterPro" id="IPR004245">
    <property type="entry name" value="DUF229"/>
</dbReference>
<dbReference type="PANTHER" id="PTHR10974">
    <property type="entry name" value="FI08016P-RELATED"/>
    <property type="match status" value="1"/>
</dbReference>
<keyword evidence="1" id="KW-0812">Transmembrane</keyword>
<dbReference type="RefSeq" id="XP_017033691.2">
    <property type="nucleotide sequence ID" value="XM_017178202.2"/>
</dbReference>
<dbReference type="AlphaFoldDB" id="A0A6P4JDY3"/>
<evidence type="ECO:0000313" key="2">
    <source>
        <dbReference type="Proteomes" id="UP001652661"/>
    </source>
</evidence>
<keyword evidence="1" id="KW-0472">Membrane</keyword>
<protein>
    <recommendedName>
        <fullName evidence="4">DUF229 domain containing protein</fullName>
    </recommendedName>
</protein>
<dbReference type="Pfam" id="PF02995">
    <property type="entry name" value="DUF229"/>
    <property type="match status" value="1"/>
</dbReference>
<reference evidence="2" key="1">
    <citation type="submission" date="2025-05" db="UniProtKB">
        <authorList>
            <consortium name="RefSeq"/>
        </authorList>
    </citation>
    <scope>NUCLEOTIDE SEQUENCE [LARGE SCALE GENOMIC DNA]</scope>
    <source>
        <strain evidence="2">14028-0561.14</strain>
    </source>
</reference>